<feature type="region of interest" description="Disordered" evidence="1">
    <location>
        <begin position="379"/>
        <end position="423"/>
    </location>
</feature>
<feature type="compositionally biased region" description="Polar residues" evidence="1">
    <location>
        <begin position="614"/>
        <end position="625"/>
    </location>
</feature>
<feature type="region of interest" description="Disordered" evidence="1">
    <location>
        <begin position="601"/>
        <end position="642"/>
    </location>
</feature>
<feature type="compositionally biased region" description="Polar residues" evidence="1">
    <location>
        <begin position="459"/>
        <end position="486"/>
    </location>
</feature>
<feature type="region of interest" description="Disordered" evidence="1">
    <location>
        <begin position="459"/>
        <end position="582"/>
    </location>
</feature>
<protein>
    <submittedName>
        <fullName evidence="2">Uncharacterized protein</fullName>
    </submittedName>
</protein>
<feature type="compositionally biased region" description="Polar residues" evidence="1">
    <location>
        <begin position="36"/>
        <end position="46"/>
    </location>
</feature>
<gene>
    <name evidence="2" type="ORF">SARC_12721</name>
</gene>
<feature type="compositionally biased region" description="Polar residues" evidence="1">
    <location>
        <begin position="133"/>
        <end position="148"/>
    </location>
</feature>
<name>A0A0L0FDC3_9EUKA</name>
<organism evidence="2 3">
    <name type="scientific">Sphaeroforma arctica JP610</name>
    <dbReference type="NCBI Taxonomy" id="667725"/>
    <lineage>
        <taxon>Eukaryota</taxon>
        <taxon>Ichthyosporea</taxon>
        <taxon>Ichthyophonida</taxon>
        <taxon>Sphaeroforma</taxon>
    </lineage>
</organism>
<accession>A0A0L0FDC3</accession>
<feature type="compositionally biased region" description="Polar residues" evidence="1">
    <location>
        <begin position="500"/>
        <end position="535"/>
    </location>
</feature>
<keyword evidence="3" id="KW-1185">Reference proteome</keyword>
<sequence length="642" mass="69875">MCYPANMVSRIDSRTEADHRGAEALLYFVSNVHLSNDNSRAQSPSESPYDAENDRDANSSGDECQFTLDSQERSHKDSLAYKNDTATFSNSQAQTDAKTATHARSRTPHPFSVGKLGDNEENHTGERPLWSASLPSFGSGTRMRSSTLDVPPTGRASDVTEVLVNLSENLPSALNDLATGSEMPVHDDFSDGTESHTTSPLYQDIERDSEGDGEIGVSNIKSQPLHAEAALQENEHSHVFTNAREHLVHNRDNVACSKFPQDASTRLSISNTNTDERFGALNLSVEAGSFSEDDNTGFSGDSRLQARRSLYEDVNVSESIDELGIIQQFAQRRNGERNRRTSASAVQRGQERAKLKQGGRWARSQSQGTYALQNGHVNVHSHTQQQQPPMHVSRSPSPLTIQSSRGSGSMQGIAPHPYRPSIAENTHENINSKIQRRQMHPGGVQRRYSVDSSGLYNLDSKQQRMSSNCSIQRTHTAGSTTTSSPTFGHLSETPPERPRSSLSHNRPIHTQTQAHAQVRTQAQGVGMHTQTQQSCMGMMPSTGGTTTYGPSGASPSPHQRTTPHGSVATSKRGNSSKTPYAKARGSLGWSVLGVSDFRAKDQKRTNRRVGAKGKTNSSTSVNIRRTASAGVTEKDMLANGTA</sequence>
<evidence type="ECO:0000256" key="1">
    <source>
        <dbReference type="SAM" id="MobiDB-lite"/>
    </source>
</evidence>
<dbReference type="GeneID" id="25913225"/>
<proteinExistence type="predicted"/>
<feature type="compositionally biased region" description="Basic and acidic residues" evidence="1">
    <location>
        <begin position="117"/>
        <end position="126"/>
    </location>
</feature>
<dbReference type="EMBL" id="KQ244125">
    <property type="protein sequence ID" value="KNC74740.1"/>
    <property type="molecule type" value="Genomic_DNA"/>
</dbReference>
<dbReference type="AlphaFoldDB" id="A0A0L0FDC3"/>
<feature type="region of interest" description="Disordered" evidence="1">
    <location>
        <begin position="331"/>
        <end position="365"/>
    </location>
</feature>
<feature type="compositionally biased region" description="Polar residues" evidence="1">
    <location>
        <begin position="379"/>
        <end position="410"/>
    </location>
</feature>
<reference evidence="2 3" key="1">
    <citation type="submission" date="2011-02" db="EMBL/GenBank/DDBJ databases">
        <title>The Genome Sequence of Sphaeroforma arctica JP610.</title>
        <authorList>
            <consortium name="The Broad Institute Genome Sequencing Platform"/>
            <person name="Russ C."/>
            <person name="Cuomo C."/>
            <person name="Young S.K."/>
            <person name="Zeng Q."/>
            <person name="Gargeya S."/>
            <person name="Alvarado L."/>
            <person name="Berlin A."/>
            <person name="Chapman S.B."/>
            <person name="Chen Z."/>
            <person name="Freedman E."/>
            <person name="Gellesch M."/>
            <person name="Goldberg J."/>
            <person name="Griggs A."/>
            <person name="Gujja S."/>
            <person name="Heilman E."/>
            <person name="Heiman D."/>
            <person name="Howarth C."/>
            <person name="Mehta T."/>
            <person name="Neiman D."/>
            <person name="Pearson M."/>
            <person name="Roberts A."/>
            <person name="Saif S."/>
            <person name="Shea T."/>
            <person name="Shenoy N."/>
            <person name="Sisk P."/>
            <person name="Stolte C."/>
            <person name="Sykes S."/>
            <person name="White J."/>
            <person name="Yandava C."/>
            <person name="Burger G."/>
            <person name="Gray M.W."/>
            <person name="Holland P.W.H."/>
            <person name="King N."/>
            <person name="Lang F.B.F."/>
            <person name="Roger A.J."/>
            <person name="Ruiz-Trillo I."/>
            <person name="Haas B."/>
            <person name="Nusbaum C."/>
            <person name="Birren B."/>
        </authorList>
    </citation>
    <scope>NUCLEOTIDE SEQUENCE [LARGE SCALE GENOMIC DNA]</scope>
    <source>
        <strain evidence="2 3">JP610</strain>
    </source>
</reference>
<feature type="compositionally biased region" description="Polar residues" evidence="1">
    <location>
        <begin position="558"/>
        <end position="578"/>
    </location>
</feature>
<feature type="compositionally biased region" description="Polar residues" evidence="1">
    <location>
        <begin position="84"/>
        <end position="98"/>
    </location>
</feature>
<feature type="compositionally biased region" description="Basic and acidic residues" evidence="1">
    <location>
        <begin position="70"/>
        <end position="79"/>
    </location>
</feature>
<evidence type="ECO:0000313" key="2">
    <source>
        <dbReference type="EMBL" id="KNC74740.1"/>
    </source>
</evidence>
<feature type="region of interest" description="Disordered" evidence="1">
    <location>
        <begin position="36"/>
        <end position="155"/>
    </location>
</feature>
<dbReference type="Proteomes" id="UP000054560">
    <property type="component" value="Unassembled WGS sequence"/>
</dbReference>
<dbReference type="RefSeq" id="XP_014148642.1">
    <property type="nucleotide sequence ID" value="XM_014293167.1"/>
</dbReference>
<feature type="compositionally biased region" description="Low complexity" evidence="1">
    <location>
        <begin position="540"/>
        <end position="557"/>
    </location>
</feature>
<evidence type="ECO:0000313" key="3">
    <source>
        <dbReference type="Proteomes" id="UP000054560"/>
    </source>
</evidence>